<dbReference type="NCBIfam" id="TIGR02937">
    <property type="entry name" value="sigma70-ECF"/>
    <property type="match status" value="1"/>
</dbReference>
<feature type="domain" description="RNA polymerase sigma factor 70 region 4 type 2" evidence="7">
    <location>
        <begin position="140"/>
        <end position="191"/>
    </location>
</feature>
<dbReference type="InterPro" id="IPR013249">
    <property type="entry name" value="RNA_pol_sigma70_r4_t2"/>
</dbReference>
<keyword evidence="2" id="KW-0805">Transcription regulation</keyword>
<reference evidence="8 9" key="1">
    <citation type="submission" date="2020-07" db="EMBL/GenBank/DDBJ databases">
        <title>Sequencing the genomes of 1000 actinobacteria strains.</title>
        <authorList>
            <person name="Klenk H.-P."/>
        </authorList>
    </citation>
    <scope>NUCLEOTIDE SEQUENCE [LARGE SCALE GENOMIC DNA]</scope>
    <source>
        <strain evidence="8 9">DSM 23871</strain>
    </source>
</reference>
<evidence type="ECO:0000256" key="1">
    <source>
        <dbReference type="ARBA" id="ARBA00010641"/>
    </source>
</evidence>
<dbReference type="Pfam" id="PF08281">
    <property type="entry name" value="Sigma70_r4_2"/>
    <property type="match status" value="1"/>
</dbReference>
<dbReference type="SUPFAM" id="SSF88946">
    <property type="entry name" value="Sigma2 domain of RNA polymerase sigma factors"/>
    <property type="match status" value="1"/>
</dbReference>
<dbReference type="InterPro" id="IPR013324">
    <property type="entry name" value="RNA_pol_sigma_r3/r4-like"/>
</dbReference>
<dbReference type="InterPro" id="IPR007627">
    <property type="entry name" value="RNA_pol_sigma70_r2"/>
</dbReference>
<evidence type="ECO:0000259" key="6">
    <source>
        <dbReference type="Pfam" id="PF04542"/>
    </source>
</evidence>
<evidence type="ECO:0000313" key="9">
    <source>
        <dbReference type="Proteomes" id="UP000589620"/>
    </source>
</evidence>
<name>A0A852T3L1_9MICO</name>
<keyword evidence="3" id="KW-0731">Sigma factor</keyword>
<dbReference type="SUPFAM" id="SSF88659">
    <property type="entry name" value="Sigma3 and sigma4 domains of RNA polymerase sigma factors"/>
    <property type="match status" value="1"/>
</dbReference>
<dbReference type="RefSeq" id="WP_179457341.1">
    <property type="nucleotide sequence ID" value="NZ_BAAAPX010000001.1"/>
</dbReference>
<keyword evidence="5" id="KW-0804">Transcription</keyword>
<dbReference type="InterPro" id="IPR036388">
    <property type="entry name" value="WH-like_DNA-bd_sf"/>
</dbReference>
<comment type="similarity">
    <text evidence="1">Belongs to the sigma-70 factor family. ECF subfamily.</text>
</comment>
<evidence type="ECO:0000256" key="5">
    <source>
        <dbReference type="ARBA" id="ARBA00023163"/>
    </source>
</evidence>
<evidence type="ECO:0000256" key="3">
    <source>
        <dbReference type="ARBA" id="ARBA00023082"/>
    </source>
</evidence>
<dbReference type="AlphaFoldDB" id="A0A852T3L1"/>
<dbReference type="EMBL" id="JACCBJ010000001">
    <property type="protein sequence ID" value="NYD75422.1"/>
    <property type="molecule type" value="Genomic_DNA"/>
</dbReference>
<dbReference type="Gene3D" id="1.10.1740.10">
    <property type="match status" value="1"/>
</dbReference>
<evidence type="ECO:0000256" key="2">
    <source>
        <dbReference type="ARBA" id="ARBA00023015"/>
    </source>
</evidence>
<comment type="caution">
    <text evidence="8">The sequence shown here is derived from an EMBL/GenBank/DDBJ whole genome shotgun (WGS) entry which is preliminary data.</text>
</comment>
<dbReference type="PANTHER" id="PTHR43133">
    <property type="entry name" value="RNA POLYMERASE ECF-TYPE SIGMA FACTO"/>
    <property type="match status" value="1"/>
</dbReference>
<sequence>MSELAEPQRAADAGEESVPTDLDLLRRLADGSKAALAALYDRYSRVVYAYTAARLEPREDVEEISQDVFVTLWRKRATITIAGESALPWLLVTSRNLIANRRRSLQVVEKRRSDSPVDGSLADVRPGPEELAERGQLLAYVDSVVAALTEPDRTVFELCIRGDHSYEEAARQVGLSEGAVRNRLSRLRGRLRNELRTLRGMP</sequence>
<evidence type="ECO:0000256" key="4">
    <source>
        <dbReference type="ARBA" id="ARBA00023125"/>
    </source>
</evidence>
<gene>
    <name evidence="8" type="ORF">BJ963_002941</name>
</gene>
<evidence type="ECO:0000313" key="8">
    <source>
        <dbReference type="EMBL" id="NYD75422.1"/>
    </source>
</evidence>
<accession>A0A852T3L1</accession>
<proteinExistence type="inferred from homology"/>
<dbReference type="GO" id="GO:0016987">
    <property type="term" value="F:sigma factor activity"/>
    <property type="evidence" value="ECO:0007669"/>
    <property type="project" value="UniProtKB-KW"/>
</dbReference>
<protein>
    <submittedName>
        <fullName evidence="8">RNA polymerase sigma-70 factor (ECF subfamily)</fullName>
    </submittedName>
</protein>
<dbReference type="GO" id="GO:0003677">
    <property type="term" value="F:DNA binding"/>
    <property type="evidence" value="ECO:0007669"/>
    <property type="project" value="UniProtKB-KW"/>
</dbReference>
<keyword evidence="4" id="KW-0238">DNA-binding</keyword>
<dbReference type="InterPro" id="IPR039425">
    <property type="entry name" value="RNA_pol_sigma-70-like"/>
</dbReference>
<organism evidence="8 9">
    <name type="scientific">Leifsonia soli</name>
    <dbReference type="NCBI Taxonomy" id="582665"/>
    <lineage>
        <taxon>Bacteria</taxon>
        <taxon>Bacillati</taxon>
        <taxon>Actinomycetota</taxon>
        <taxon>Actinomycetes</taxon>
        <taxon>Micrococcales</taxon>
        <taxon>Microbacteriaceae</taxon>
        <taxon>Leifsonia</taxon>
    </lineage>
</organism>
<dbReference type="Proteomes" id="UP000589620">
    <property type="component" value="Unassembled WGS sequence"/>
</dbReference>
<feature type="domain" description="RNA polymerase sigma-70 region 2" evidence="6">
    <location>
        <begin position="39"/>
        <end position="105"/>
    </location>
</feature>
<evidence type="ECO:0000259" key="7">
    <source>
        <dbReference type="Pfam" id="PF08281"/>
    </source>
</evidence>
<dbReference type="InterPro" id="IPR014284">
    <property type="entry name" value="RNA_pol_sigma-70_dom"/>
</dbReference>
<dbReference type="Pfam" id="PF04542">
    <property type="entry name" value="Sigma70_r2"/>
    <property type="match status" value="1"/>
</dbReference>
<keyword evidence="9" id="KW-1185">Reference proteome</keyword>
<dbReference type="Gene3D" id="1.10.10.10">
    <property type="entry name" value="Winged helix-like DNA-binding domain superfamily/Winged helix DNA-binding domain"/>
    <property type="match status" value="1"/>
</dbReference>
<dbReference type="GO" id="GO:0006352">
    <property type="term" value="P:DNA-templated transcription initiation"/>
    <property type="evidence" value="ECO:0007669"/>
    <property type="project" value="InterPro"/>
</dbReference>
<dbReference type="InterPro" id="IPR013325">
    <property type="entry name" value="RNA_pol_sigma_r2"/>
</dbReference>
<dbReference type="PANTHER" id="PTHR43133:SF8">
    <property type="entry name" value="RNA POLYMERASE SIGMA FACTOR HI_1459-RELATED"/>
    <property type="match status" value="1"/>
</dbReference>